<dbReference type="Proteomes" id="UP000003773">
    <property type="component" value="Unassembled WGS sequence"/>
</dbReference>
<sequence>MELKNNLTKDISIHALRKESDLLFQFPPFVNEHFNPRSP</sequence>
<evidence type="ECO:0000313" key="1">
    <source>
        <dbReference type="EMBL" id="EDN82217.1"/>
    </source>
</evidence>
<gene>
    <name evidence="1" type="ORF">BIFADO_02345</name>
</gene>
<dbReference type="HOGENOM" id="CLU_3305428_0_0_11"/>
<reference evidence="1 2" key="1">
    <citation type="submission" date="2007-04" db="EMBL/GenBank/DDBJ databases">
        <authorList>
            <person name="Fulton L."/>
            <person name="Clifton S."/>
            <person name="Fulton B."/>
            <person name="Xu J."/>
            <person name="Minx P."/>
            <person name="Pepin K.H."/>
            <person name="Johnson M."/>
            <person name="Thiruvilangam P."/>
            <person name="Bhonagiri V."/>
            <person name="Nash W.E."/>
            <person name="Mardis E.R."/>
            <person name="Wilson R.K."/>
        </authorList>
    </citation>
    <scope>NUCLEOTIDE SEQUENCE [LARGE SCALE GENOMIC DNA]</scope>
    <source>
        <strain evidence="1 2">L2-32</strain>
    </source>
</reference>
<name>A7A902_BIFAD</name>
<accession>A7A902</accession>
<organism evidence="1 2">
    <name type="scientific">Bifidobacterium adolescentis L2-32</name>
    <dbReference type="NCBI Taxonomy" id="411481"/>
    <lineage>
        <taxon>Bacteria</taxon>
        <taxon>Bacillati</taxon>
        <taxon>Actinomycetota</taxon>
        <taxon>Actinomycetes</taxon>
        <taxon>Bifidobacteriales</taxon>
        <taxon>Bifidobacteriaceae</taxon>
        <taxon>Bifidobacterium</taxon>
    </lineage>
</organism>
<dbReference type="AlphaFoldDB" id="A7A902"/>
<evidence type="ECO:0000313" key="2">
    <source>
        <dbReference type="Proteomes" id="UP000003773"/>
    </source>
</evidence>
<protein>
    <submittedName>
        <fullName evidence="1">Uncharacterized protein</fullName>
    </submittedName>
</protein>
<comment type="caution">
    <text evidence="1">The sequence shown here is derived from an EMBL/GenBank/DDBJ whole genome shotgun (WGS) entry which is preliminary data.</text>
</comment>
<reference evidence="1 2" key="2">
    <citation type="submission" date="2007-05" db="EMBL/GenBank/DDBJ databases">
        <title>Draft genome sequence of Bifidobacterium adolescentis (L2-32).</title>
        <authorList>
            <person name="Sudarsanam P."/>
            <person name="Ley R."/>
            <person name="Guruge J."/>
            <person name="Turnbaugh P.J."/>
            <person name="Mahowald M."/>
            <person name="Liep D."/>
            <person name="Gordon J."/>
        </authorList>
    </citation>
    <scope>NUCLEOTIDE SEQUENCE [LARGE SCALE GENOMIC DNA]</scope>
    <source>
        <strain evidence="1 2">L2-32</strain>
    </source>
</reference>
<proteinExistence type="predicted"/>
<dbReference type="EMBL" id="AAXD02000074">
    <property type="protein sequence ID" value="EDN82217.1"/>
    <property type="molecule type" value="Genomic_DNA"/>
</dbReference>